<comment type="caution">
    <text evidence="1">The sequence shown here is derived from an EMBL/GenBank/DDBJ whole genome shotgun (WGS) entry which is preliminary data.</text>
</comment>
<name>A0A9D9NR00_9BACT</name>
<organism evidence="1 2">
    <name type="scientific">Candidatus Cryptobacteroides excrementavium</name>
    <dbReference type="NCBI Taxonomy" id="2840759"/>
    <lineage>
        <taxon>Bacteria</taxon>
        <taxon>Pseudomonadati</taxon>
        <taxon>Bacteroidota</taxon>
        <taxon>Bacteroidia</taxon>
        <taxon>Bacteroidales</taxon>
        <taxon>Candidatus Cryptobacteroides</taxon>
    </lineage>
</organism>
<dbReference type="InterPro" id="IPR045738">
    <property type="entry name" value="DUF6088"/>
</dbReference>
<protein>
    <submittedName>
        <fullName evidence="1">Type IV toxin-antitoxin system AbiEi family antitoxin domain-containing protein</fullName>
    </submittedName>
</protein>
<evidence type="ECO:0000313" key="1">
    <source>
        <dbReference type="EMBL" id="MBO8484848.1"/>
    </source>
</evidence>
<reference evidence="1" key="1">
    <citation type="submission" date="2020-10" db="EMBL/GenBank/DDBJ databases">
        <authorList>
            <person name="Gilroy R."/>
        </authorList>
    </citation>
    <scope>NUCLEOTIDE SEQUENCE</scope>
    <source>
        <strain evidence="1">B2-16538</strain>
    </source>
</reference>
<dbReference type="EMBL" id="JADILX010000005">
    <property type="protein sequence ID" value="MBO8484848.1"/>
    <property type="molecule type" value="Genomic_DNA"/>
</dbReference>
<dbReference type="Pfam" id="PF19570">
    <property type="entry name" value="DUF6088"/>
    <property type="match status" value="1"/>
</dbReference>
<gene>
    <name evidence="1" type="ORF">IAB78_00285</name>
</gene>
<sequence>MGANSSYKVMYDIVEHAKGGTIFTPDDFVAYGTPDAVRSGLTRLCRNGKLYRFAKGIYYVPMYDKWDGTLREPSLDAIAQKIAKRDNARITPTGAYALNKLGLSTQVPANIIYITDGSARQVKFGKGKSITFRHSNDLGNFAYQSELMQLAVLAMREIGEKLITEEQVVKIKNMITEHVSEKDFNHDIVLAPTWIKMILQR</sequence>
<dbReference type="Proteomes" id="UP000823750">
    <property type="component" value="Unassembled WGS sequence"/>
</dbReference>
<accession>A0A9D9NR00</accession>
<proteinExistence type="predicted"/>
<dbReference type="AlphaFoldDB" id="A0A9D9NR00"/>
<evidence type="ECO:0000313" key="2">
    <source>
        <dbReference type="Proteomes" id="UP000823750"/>
    </source>
</evidence>
<reference evidence="1" key="2">
    <citation type="journal article" date="2021" name="PeerJ">
        <title>Extensive microbial diversity within the chicken gut microbiome revealed by metagenomics and culture.</title>
        <authorList>
            <person name="Gilroy R."/>
            <person name="Ravi A."/>
            <person name="Getino M."/>
            <person name="Pursley I."/>
            <person name="Horton D.L."/>
            <person name="Alikhan N.F."/>
            <person name="Baker D."/>
            <person name="Gharbi K."/>
            <person name="Hall N."/>
            <person name="Watson M."/>
            <person name="Adriaenssens E.M."/>
            <person name="Foster-Nyarko E."/>
            <person name="Jarju S."/>
            <person name="Secka A."/>
            <person name="Antonio M."/>
            <person name="Oren A."/>
            <person name="Chaudhuri R.R."/>
            <person name="La Ragione R."/>
            <person name="Hildebrand F."/>
            <person name="Pallen M.J."/>
        </authorList>
    </citation>
    <scope>NUCLEOTIDE SEQUENCE</scope>
    <source>
        <strain evidence="1">B2-16538</strain>
    </source>
</reference>